<feature type="transmembrane region" description="Helical" evidence="2">
    <location>
        <begin position="109"/>
        <end position="130"/>
    </location>
</feature>
<evidence type="ECO:0000256" key="2">
    <source>
        <dbReference type="SAM" id="Phobius"/>
    </source>
</evidence>
<dbReference type="PANTHER" id="PTHR28026:SF9">
    <property type="entry name" value="2-HYDROXY-PALMITIC ACID DIOXYGENASE MPO1"/>
    <property type="match status" value="1"/>
</dbReference>
<keyword evidence="2" id="KW-1133">Transmembrane helix</keyword>
<proteinExistence type="predicted"/>
<dbReference type="EMBL" id="GDJX01018520">
    <property type="protein sequence ID" value="JAT49416.1"/>
    <property type="molecule type" value="Transcribed_RNA"/>
</dbReference>
<dbReference type="AlphaFoldDB" id="A0A1D1Y465"/>
<reference evidence="3" key="1">
    <citation type="submission" date="2015-07" db="EMBL/GenBank/DDBJ databases">
        <title>Transcriptome Assembly of Anthurium amnicola.</title>
        <authorList>
            <person name="Suzuki J."/>
        </authorList>
    </citation>
    <scope>NUCLEOTIDE SEQUENCE</scope>
</reference>
<organism evidence="3">
    <name type="scientific">Anthurium amnicola</name>
    <dbReference type="NCBI Taxonomy" id="1678845"/>
    <lineage>
        <taxon>Eukaryota</taxon>
        <taxon>Viridiplantae</taxon>
        <taxon>Streptophyta</taxon>
        <taxon>Embryophyta</taxon>
        <taxon>Tracheophyta</taxon>
        <taxon>Spermatophyta</taxon>
        <taxon>Magnoliopsida</taxon>
        <taxon>Liliopsida</taxon>
        <taxon>Araceae</taxon>
        <taxon>Pothoideae</taxon>
        <taxon>Potheae</taxon>
        <taxon>Anthurium</taxon>
    </lineage>
</organism>
<dbReference type="GO" id="GO:0046521">
    <property type="term" value="P:sphingoid catabolic process"/>
    <property type="evidence" value="ECO:0007669"/>
    <property type="project" value="TreeGrafter"/>
</dbReference>
<dbReference type="Pfam" id="PF06127">
    <property type="entry name" value="Mpo1-like"/>
    <property type="match status" value="1"/>
</dbReference>
<feature type="transmembrane region" description="Helical" evidence="2">
    <location>
        <begin position="142"/>
        <end position="163"/>
    </location>
</feature>
<name>A0A1D1Y465_9ARAE</name>
<protein>
    <submittedName>
        <fullName evidence="3">Putative endoplasmic reticulum membrane protein C16E8.02</fullName>
    </submittedName>
</protein>
<keyword evidence="1" id="KW-0175">Coiled coil</keyword>
<accession>A0A1D1Y465</accession>
<keyword evidence="2" id="KW-0472">Membrane</keyword>
<dbReference type="GO" id="GO:0005783">
    <property type="term" value="C:endoplasmic reticulum"/>
    <property type="evidence" value="ECO:0007669"/>
    <property type="project" value="TreeGrafter"/>
</dbReference>
<evidence type="ECO:0000313" key="3">
    <source>
        <dbReference type="EMBL" id="JAT49416.1"/>
    </source>
</evidence>
<feature type="coiled-coil region" evidence="1">
    <location>
        <begin position="172"/>
        <end position="202"/>
    </location>
</feature>
<evidence type="ECO:0000256" key="1">
    <source>
        <dbReference type="SAM" id="Coils"/>
    </source>
</evidence>
<dbReference type="GO" id="GO:0016020">
    <property type="term" value="C:membrane"/>
    <property type="evidence" value="ECO:0007669"/>
    <property type="project" value="GOC"/>
</dbReference>
<dbReference type="InterPro" id="IPR009305">
    <property type="entry name" value="Mpo1-like"/>
</dbReference>
<keyword evidence="2" id="KW-0812">Transmembrane</keyword>
<feature type="transmembrane region" description="Helical" evidence="2">
    <location>
        <begin position="61"/>
        <end position="79"/>
    </location>
</feature>
<gene>
    <name evidence="3" type="primary">SPAC16E8.02_5</name>
    <name evidence="3" type="ORF">g.21405</name>
</gene>
<sequence>MSLLNLEQQLTFYAQYHRSKVNIIVHIVCVPIIFWSTLVWSANTGPLLPYEEDSLWRFTPFVPNLSLFTVTFYICYYILLEPVAGALYAPVLLYMAYNATNFAENYPNHNVLAVAVHVFSWIVQFIGHGFAEKRSPALKDNLIQALLLAPLFVWLEVLFSLGYRSELQGRVEKSVQLAVEEHERKRKEIKGEKELKKKQEQKVE</sequence>
<feature type="transmembrane region" description="Helical" evidence="2">
    <location>
        <begin position="21"/>
        <end position="41"/>
    </location>
</feature>
<dbReference type="PANTHER" id="PTHR28026">
    <property type="entry name" value="DUF962 DOMAIN PROTEIN (AFU_ORTHOLOGUE AFUA_8G05310)"/>
    <property type="match status" value="1"/>
</dbReference>